<proteinExistence type="predicted"/>
<accession>A0A8S5MEF1</accession>
<dbReference type="SMART" id="SM00530">
    <property type="entry name" value="HTH_XRE"/>
    <property type="match status" value="1"/>
</dbReference>
<dbReference type="SUPFAM" id="SSF47413">
    <property type="entry name" value="lambda repressor-like DNA-binding domains"/>
    <property type="match status" value="1"/>
</dbReference>
<dbReference type="InterPro" id="IPR036388">
    <property type="entry name" value="WH-like_DNA-bd_sf"/>
</dbReference>
<evidence type="ECO:0000313" key="2">
    <source>
        <dbReference type="EMBL" id="DAD80610.1"/>
    </source>
</evidence>
<dbReference type="InterPro" id="IPR010982">
    <property type="entry name" value="Lambda_DNA-bd_dom_sf"/>
</dbReference>
<dbReference type="InterPro" id="IPR001387">
    <property type="entry name" value="Cro/C1-type_HTH"/>
</dbReference>
<protein>
    <submittedName>
        <fullName evidence="2">Helix-turn-helix domain protein</fullName>
    </submittedName>
</protein>
<dbReference type="InterPro" id="IPR000792">
    <property type="entry name" value="Tscrpt_reg_LuxR_C"/>
</dbReference>
<organism evidence="2">
    <name type="scientific">Siphoviridae sp. ctS1E53</name>
    <dbReference type="NCBI Taxonomy" id="2826340"/>
    <lineage>
        <taxon>Viruses</taxon>
        <taxon>Duplodnaviria</taxon>
        <taxon>Heunggongvirae</taxon>
        <taxon>Uroviricota</taxon>
        <taxon>Caudoviricetes</taxon>
    </lineage>
</organism>
<dbReference type="GO" id="GO:0006355">
    <property type="term" value="P:regulation of DNA-templated transcription"/>
    <property type="evidence" value="ECO:0007669"/>
    <property type="project" value="InterPro"/>
</dbReference>
<dbReference type="Gene3D" id="1.10.260.40">
    <property type="entry name" value="lambda repressor-like DNA-binding domains"/>
    <property type="match status" value="1"/>
</dbReference>
<reference evidence="2" key="1">
    <citation type="journal article" date="2021" name="Proc. Natl. Acad. Sci. U.S.A.">
        <title>A Catalog of Tens of Thousands of Viruses from Human Metagenomes Reveals Hidden Associations with Chronic Diseases.</title>
        <authorList>
            <person name="Tisza M.J."/>
            <person name="Buck C.B."/>
        </authorList>
    </citation>
    <scope>NUCLEOTIDE SEQUENCE</scope>
    <source>
        <strain evidence="2">CtS1E53</strain>
    </source>
</reference>
<evidence type="ECO:0000259" key="1">
    <source>
        <dbReference type="PROSITE" id="PS50943"/>
    </source>
</evidence>
<dbReference type="Pfam" id="PF00196">
    <property type="entry name" value="GerE"/>
    <property type="match status" value="1"/>
</dbReference>
<dbReference type="PROSITE" id="PS50943">
    <property type="entry name" value="HTH_CROC1"/>
    <property type="match status" value="1"/>
</dbReference>
<sequence length="183" mass="20630">MTQKDILDKYEATKSMKETARKLKLSQQTVRRVLISNGIYPSERTREVARLCLMGMTVPEIAEYLGISPKTVQTNLPYSKGGYATSQKTINAERIADCRIRKKLGLPPAKREQAPHSKYTDNPINNARLSKRMTQRKLAAIIGCSPGTVSCWEREVQSPSPQNLEKLQEVLGIEMKEESHAQN</sequence>
<dbReference type="GO" id="GO:0003677">
    <property type="term" value="F:DNA binding"/>
    <property type="evidence" value="ECO:0007669"/>
    <property type="project" value="InterPro"/>
</dbReference>
<dbReference type="InterPro" id="IPR016032">
    <property type="entry name" value="Sig_transdc_resp-reg_C-effctor"/>
</dbReference>
<dbReference type="Pfam" id="PF01381">
    <property type="entry name" value="HTH_3"/>
    <property type="match status" value="1"/>
</dbReference>
<dbReference type="Gene3D" id="1.10.10.10">
    <property type="entry name" value="Winged helix-like DNA-binding domain superfamily/Winged helix DNA-binding domain"/>
    <property type="match status" value="1"/>
</dbReference>
<feature type="domain" description="HTH cro/C1-type" evidence="1">
    <location>
        <begin position="124"/>
        <end position="179"/>
    </location>
</feature>
<dbReference type="CDD" id="cd00093">
    <property type="entry name" value="HTH_XRE"/>
    <property type="match status" value="1"/>
</dbReference>
<name>A0A8S5MEF1_9CAUD</name>
<dbReference type="EMBL" id="BK014885">
    <property type="protein sequence ID" value="DAD80610.1"/>
    <property type="molecule type" value="Genomic_DNA"/>
</dbReference>
<dbReference type="SUPFAM" id="SSF46894">
    <property type="entry name" value="C-terminal effector domain of the bipartite response regulators"/>
    <property type="match status" value="1"/>
</dbReference>